<dbReference type="Gene3D" id="3.40.720.10">
    <property type="entry name" value="Alkaline Phosphatase, subunit A"/>
    <property type="match status" value="1"/>
</dbReference>
<evidence type="ECO:0000313" key="2">
    <source>
        <dbReference type="Proteomes" id="UP000326924"/>
    </source>
</evidence>
<dbReference type="OrthoDB" id="7392499at2759"/>
<dbReference type="SUPFAM" id="SSF53649">
    <property type="entry name" value="Alkaline phosphatase-like"/>
    <property type="match status" value="1"/>
</dbReference>
<dbReference type="InterPro" id="IPR017850">
    <property type="entry name" value="Alkaline_phosphatase_core_sf"/>
</dbReference>
<dbReference type="Proteomes" id="UP000326924">
    <property type="component" value="Unassembled WGS sequence"/>
</dbReference>
<dbReference type="EMBL" id="VXIS01000173">
    <property type="protein sequence ID" value="KAA8899108.1"/>
    <property type="molecule type" value="Genomic_DNA"/>
</dbReference>
<reference evidence="1 2" key="1">
    <citation type="submission" date="2019-09" db="EMBL/GenBank/DDBJ databases">
        <title>Draft genome of the ectomycorrhizal ascomycete Sphaerosporella brunnea.</title>
        <authorList>
            <consortium name="DOE Joint Genome Institute"/>
            <person name="Benucci G.M."/>
            <person name="Marozzi G."/>
            <person name="Antonielli L."/>
            <person name="Sanchez S."/>
            <person name="Marco P."/>
            <person name="Wang X."/>
            <person name="Falini L.B."/>
            <person name="Barry K."/>
            <person name="Haridas S."/>
            <person name="Lipzen A."/>
            <person name="Labutti K."/>
            <person name="Grigoriev I.V."/>
            <person name="Murat C."/>
            <person name="Martin F."/>
            <person name="Albertini E."/>
            <person name="Donnini D."/>
            <person name="Bonito G."/>
        </authorList>
    </citation>
    <scope>NUCLEOTIDE SEQUENCE [LARGE SCALE GENOMIC DNA]</scope>
    <source>
        <strain evidence="1 2">Sb_GMNB300</strain>
    </source>
</reference>
<comment type="caution">
    <text evidence="1">The sequence shown here is derived from an EMBL/GenBank/DDBJ whole genome shotgun (WGS) entry which is preliminary data.</text>
</comment>
<gene>
    <name evidence="1" type="ORF">FN846DRAFT_909778</name>
</gene>
<dbReference type="AlphaFoldDB" id="A0A5J5EQ27"/>
<name>A0A5J5EQ27_9PEZI</name>
<organism evidence="1 2">
    <name type="scientific">Sphaerosporella brunnea</name>
    <dbReference type="NCBI Taxonomy" id="1250544"/>
    <lineage>
        <taxon>Eukaryota</taxon>
        <taxon>Fungi</taxon>
        <taxon>Dikarya</taxon>
        <taxon>Ascomycota</taxon>
        <taxon>Pezizomycotina</taxon>
        <taxon>Pezizomycetes</taxon>
        <taxon>Pezizales</taxon>
        <taxon>Pyronemataceae</taxon>
        <taxon>Sphaerosporella</taxon>
    </lineage>
</organism>
<proteinExistence type="predicted"/>
<dbReference type="InParanoid" id="A0A5J5EQ27"/>
<keyword evidence="2" id="KW-1185">Reference proteome</keyword>
<sequence length="142" mass="15422">MLRTLRLQRPPPAVGVDAWTSRSAWTTTNPIICAGMKTGLIVTCRITHNCGLEVNIVLQGIGHAYPLRRIVDVMLGGGGHCFFTPNTTAASCRDDDDIDVLARGFGNTVFLDRKTFDKKSKLPYLGLFASTHLSYEIDGGPG</sequence>
<accession>A0A5J5EQ27</accession>
<evidence type="ECO:0000313" key="1">
    <source>
        <dbReference type="EMBL" id="KAA8899108.1"/>
    </source>
</evidence>
<protein>
    <submittedName>
        <fullName evidence="1">Uncharacterized protein</fullName>
    </submittedName>
</protein>